<organism evidence="2 3">
    <name type="scientific">Candidatus Muproteobacteria bacterium RIFCSPHIGHO2_01_FULL_65_16</name>
    <dbReference type="NCBI Taxonomy" id="1817764"/>
    <lineage>
        <taxon>Bacteria</taxon>
        <taxon>Pseudomonadati</taxon>
        <taxon>Pseudomonadota</taxon>
        <taxon>Candidatus Muproteobacteria</taxon>
    </lineage>
</organism>
<evidence type="ECO:0000256" key="1">
    <source>
        <dbReference type="SAM" id="Phobius"/>
    </source>
</evidence>
<dbReference type="InterPro" id="IPR007462">
    <property type="entry name" value="COV1-like"/>
</dbReference>
<proteinExistence type="predicted"/>
<protein>
    <recommendedName>
        <fullName evidence="4">DUF502 domain-containing protein</fullName>
    </recommendedName>
</protein>
<evidence type="ECO:0008006" key="4">
    <source>
        <dbReference type="Google" id="ProtNLM"/>
    </source>
</evidence>
<name>A0A1F6TRQ1_9PROT</name>
<keyword evidence="1" id="KW-0472">Membrane</keyword>
<evidence type="ECO:0000313" key="3">
    <source>
        <dbReference type="Proteomes" id="UP000179360"/>
    </source>
</evidence>
<dbReference type="EMBL" id="MFSY01000009">
    <property type="protein sequence ID" value="OGI47814.1"/>
    <property type="molecule type" value="Genomic_DNA"/>
</dbReference>
<dbReference type="Proteomes" id="UP000179360">
    <property type="component" value="Unassembled WGS sequence"/>
</dbReference>
<accession>A0A1F6TRQ1</accession>
<dbReference type="PANTHER" id="PTHR31876:SF26">
    <property type="entry name" value="PROTEIN LIKE COV 2"/>
    <property type="match status" value="1"/>
</dbReference>
<comment type="caution">
    <text evidence="2">The sequence shown here is derived from an EMBL/GenBank/DDBJ whole genome shotgun (WGS) entry which is preliminary data.</text>
</comment>
<gene>
    <name evidence="2" type="ORF">A2637_02255</name>
</gene>
<sequence>MMSALRRYLVAGLLVWVPLGVTLLIINFLVELMDQTLVLLPEHLRPENLLGFSVPGLGIVLATVVVLVTGVVAANLFGRQLLGFGESLLNRIPLVRSIYSGVKQVTETLFSGSGKSFRRVVLIEYPHKDSWTLAFQTGEGAPEARSKVGRDLVNVFVPTTPNPTSGFFLMVPREDVIVLDMSVDDGLKMLLSVGVVQPKETKEISPGARVRVS</sequence>
<feature type="transmembrane region" description="Helical" evidence="1">
    <location>
        <begin position="50"/>
        <end position="77"/>
    </location>
</feature>
<evidence type="ECO:0000313" key="2">
    <source>
        <dbReference type="EMBL" id="OGI47814.1"/>
    </source>
</evidence>
<dbReference type="Pfam" id="PF04367">
    <property type="entry name" value="DUF502"/>
    <property type="match status" value="1"/>
</dbReference>
<keyword evidence="1" id="KW-0812">Transmembrane</keyword>
<reference evidence="2 3" key="1">
    <citation type="journal article" date="2016" name="Nat. Commun.">
        <title>Thousands of microbial genomes shed light on interconnected biogeochemical processes in an aquifer system.</title>
        <authorList>
            <person name="Anantharaman K."/>
            <person name="Brown C.T."/>
            <person name="Hug L.A."/>
            <person name="Sharon I."/>
            <person name="Castelle C.J."/>
            <person name="Probst A.J."/>
            <person name="Thomas B.C."/>
            <person name="Singh A."/>
            <person name="Wilkins M.J."/>
            <person name="Karaoz U."/>
            <person name="Brodie E.L."/>
            <person name="Williams K.H."/>
            <person name="Hubbard S.S."/>
            <person name="Banfield J.F."/>
        </authorList>
    </citation>
    <scope>NUCLEOTIDE SEQUENCE [LARGE SCALE GENOMIC DNA]</scope>
</reference>
<dbReference type="PANTHER" id="PTHR31876">
    <property type="entry name" value="COV-LIKE PROTEIN 1"/>
    <property type="match status" value="1"/>
</dbReference>
<dbReference type="AlphaFoldDB" id="A0A1F6TRQ1"/>
<dbReference type="STRING" id="1817764.A2637_02255"/>
<keyword evidence="1" id="KW-1133">Transmembrane helix</keyword>
<feature type="transmembrane region" description="Helical" evidence="1">
    <location>
        <begin position="7"/>
        <end position="30"/>
    </location>
</feature>